<evidence type="ECO:0000313" key="4">
    <source>
        <dbReference type="EMBL" id="WYW56436.1"/>
    </source>
</evidence>
<keyword evidence="2" id="KW-0175">Coiled coil</keyword>
<comment type="similarity">
    <text evidence="1">Belongs to the bacterial reverse transcriptase family.</text>
</comment>
<evidence type="ECO:0000256" key="1">
    <source>
        <dbReference type="ARBA" id="ARBA00034120"/>
    </source>
</evidence>
<name>A0ABZ2TTI8_9FLAO</name>
<dbReference type="RefSeq" id="WP_340934265.1">
    <property type="nucleotide sequence ID" value="NZ_CP150496.1"/>
</dbReference>
<protein>
    <submittedName>
        <fullName evidence="4">Reverse transcriptase/maturase family protein</fullName>
    </submittedName>
</protein>
<accession>A0ABZ2TTI8</accession>
<dbReference type="InterPro" id="IPR051083">
    <property type="entry name" value="GrpII_Intron_Splice-Mob/Def"/>
</dbReference>
<keyword evidence="4" id="KW-0695">RNA-directed DNA polymerase</keyword>
<evidence type="ECO:0000313" key="5">
    <source>
        <dbReference type="Proteomes" id="UP001491088"/>
    </source>
</evidence>
<sequence length="600" mass="71255">MKEFNLYFNETDIIRQLCKIRVKIAKNRNKKHLLHLLTSDKDYNYHIENNSKETNEFEIYQKSINDKLKTLLPPRRQWVKIGSKSRVKDKETNEFLTSNDKNFYALLKTIRKHKKNKSKEQWFINLMKFVSEIQKKALSNSYSVSNPLIFPKLKEPIKKSHKEKNDCRPISMFSIEDRVILSLTNKFLTSILDKYFKDSSYAFRSKKIDNKTISHHNCIRDIIKYKKSNPASELYVIECDMKKFYDTVNHKIAFDIFKKLIDKVNQEFPELNLNQPVHIFKSFLNCYSFNKNVKEADNPDYWKSYEIPNGSFPWVDKDLSKYYKKDHNQRIGVPQGGALSGLIANIYLNKADIALEKLPVLYLRFCDDMVVIHDDKEQCEKAKNVYLDCLRELKLFPHKFKSTDELYTCKIKDRKTDYTPFWNGKSKGPYKWTNSFKNGDFPWKAFVGYEINFNCETRVRKKSFNKEVIKQSKIVNEIQKAIENEQRCKKGTAIESAINRLIGMSVGRIGLDNFSEVSTDMCWKNGFQELELNKHSAVQIKELDRNRSKLYYDLFKQIKELEEENDEKIERGEDNRQHKKYDKPFSYYYQILERKKNGSS</sequence>
<dbReference type="CDD" id="cd01651">
    <property type="entry name" value="RT_G2_intron"/>
    <property type="match status" value="1"/>
</dbReference>
<dbReference type="SUPFAM" id="SSF56672">
    <property type="entry name" value="DNA/RNA polymerases"/>
    <property type="match status" value="1"/>
</dbReference>
<organism evidence="4 5">
    <name type="scientific">Polaribacter marinaquae</name>
    <dbReference type="NCBI Taxonomy" id="1642819"/>
    <lineage>
        <taxon>Bacteria</taxon>
        <taxon>Pseudomonadati</taxon>
        <taxon>Bacteroidota</taxon>
        <taxon>Flavobacteriia</taxon>
        <taxon>Flavobacteriales</taxon>
        <taxon>Flavobacteriaceae</taxon>
    </lineage>
</organism>
<dbReference type="PROSITE" id="PS50878">
    <property type="entry name" value="RT_POL"/>
    <property type="match status" value="1"/>
</dbReference>
<evidence type="ECO:0000256" key="2">
    <source>
        <dbReference type="SAM" id="Coils"/>
    </source>
</evidence>
<dbReference type="Proteomes" id="UP001491088">
    <property type="component" value="Chromosome"/>
</dbReference>
<reference evidence="4 5" key="1">
    <citation type="submission" date="2024-03" db="EMBL/GenBank/DDBJ databases">
        <authorList>
            <person name="Cao K."/>
        </authorList>
    </citation>
    <scope>NUCLEOTIDE SEQUENCE [LARGE SCALE GENOMIC DNA]</scope>
    <source>
        <strain evidence="4 5">MCCC 1K00696</strain>
    </source>
</reference>
<evidence type="ECO:0000259" key="3">
    <source>
        <dbReference type="PROSITE" id="PS50878"/>
    </source>
</evidence>
<keyword evidence="4" id="KW-0548">Nucleotidyltransferase</keyword>
<dbReference type="InterPro" id="IPR000477">
    <property type="entry name" value="RT_dom"/>
</dbReference>
<dbReference type="InterPro" id="IPR043502">
    <property type="entry name" value="DNA/RNA_pol_sf"/>
</dbReference>
<proteinExistence type="inferred from homology"/>
<keyword evidence="4" id="KW-0808">Transferase</keyword>
<dbReference type="EMBL" id="CP150496">
    <property type="protein sequence ID" value="WYW56436.1"/>
    <property type="molecule type" value="Genomic_DNA"/>
</dbReference>
<dbReference type="PANTHER" id="PTHR34047">
    <property type="entry name" value="NUCLEAR INTRON MATURASE 1, MITOCHONDRIAL-RELATED"/>
    <property type="match status" value="1"/>
</dbReference>
<dbReference type="PANTHER" id="PTHR34047:SF8">
    <property type="entry name" value="PROTEIN YKFC"/>
    <property type="match status" value="1"/>
</dbReference>
<feature type="coiled-coil region" evidence="2">
    <location>
        <begin position="551"/>
        <end position="578"/>
    </location>
</feature>
<gene>
    <name evidence="4" type="ORF">WG950_04045</name>
</gene>
<feature type="domain" description="Reverse transcriptase" evidence="3">
    <location>
        <begin position="138"/>
        <end position="451"/>
    </location>
</feature>
<dbReference type="GO" id="GO:0003964">
    <property type="term" value="F:RNA-directed DNA polymerase activity"/>
    <property type="evidence" value="ECO:0007669"/>
    <property type="project" value="UniProtKB-KW"/>
</dbReference>
<keyword evidence="5" id="KW-1185">Reference proteome</keyword>
<dbReference type="Pfam" id="PF00078">
    <property type="entry name" value="RVT_1"/>
    <property type="match status" value="1"/>
</dbReference>